<dbReference type="EMBL" id="BPQB01000072">
    <property type="protein sequence ID" value="GJE97478.1"/>
    <property type="molecule type" value="Genomic_DNA"/>
</dbReference>
<reference evidence="1 2" key="1">
    <citation type="submission" date="2021-08" db="EMBL/GenBank/DDBJ databases">
        <title>Draft Genome Sequence of Phanerochaete sordida strain YK-624.</title>
        <authorList>
            <person name="Mori T."/>
            <person name="Dohra H."/>
            <person name="Suzuki T."/>
            <person name="Kawagishi H."/>
            <person name="Hirai H."/>
        </authorList>
    </citation>
    <scope>NUCLEOTIDE SEQUENCE [LARGE SCALE GENOMIC DNA]</scope>
    <source>
        <strain evidence="1 2">YK-624</strain>
    </source>
</reference>
<gene>
    <name evidence="1" type="ORF">PsYK624_136990</name>
</gene>
<proteinExistence type="predicted"/>
<sequence>MGLTCQAFFDPVMDSMWRWLPAIDRLIRVLPEHTRGREPGQQLTVLKAPSGADWQRFDLYARRVQALEYWIDMDDRGDNIGPEVDWDSVVRYYPGDHILPNLRSLKSDQAFMGDFYSLAIRPPLRDLYLNYFNIENEATLPEDLKQCAETLERLTIVTVGWEPSVISDDISRALSCCTALDSLHVDSLLPETIRHLSQLRSITSLHFTLLRVELEATRLSFPALKDLEVRAREKTPALLVSFLDNLAAPKLQELEIYYDADEATHVSGIPTIREKDFPPATHVEAVLLVAAAFPCLICIEYSFYVHHDRLPSPSHVCTSSVLRPLLALRGLEAVKLEQVPFNLMTGDVTILAQAWPKLRALRLGDCVKQPSSSVELQDLLPLVRNCPDLEDLGLSLFIPDDWTSAVARPPFGGSRSRLKTFYINGAGVAFSARAAAFLASVFPEATLYALFDSDNSCRLLIETKNMFVEVMKSGLPLREGM</sequence>
<keyword evidence="2" id="KW-1185">Reference proteome</keyword>
<name>A0A9P3GM52_9APHY</name>
<protein>
    <recommendedName>
        <fullName evidence="3">F-box domain-containing protein</fullName>
    </recommendedName>
</protein>
<dbReference type="InterPro" id="IPR032675">
    <property type="entry name" value="LRR_dom_sf"/>
</dbReference>
<dbReference type="AlphaFoldDB" id="A0A9P3GM52"/>
<organism evidence="1 2">
    <name type="scientific">Phanerochaete sordida</name>
    <dbReference type="NCBI Taxonomy" id="48140"/>
    <lineage>
        <taxon>Eukaryota</taxon>
        <taxon>Fungi</taxon>
        <taxon>Dikarya</taxon>
        <taxon>Basidiomycota</taxon>
        <taxon>Agaricomycotina</taxon>
        <taxon>Agaricomycetes</taxon>
        <taxon>Polyporales</taxon>
        <taxon>Phanerochaetaceae</taxon>
        <taxon>Phanerochaete</taxon>
    </lineage>
</organism>
<evidence type="ECO:0008006" key="3">
    <source>
        <dbReference type="Google" id="ProtNLM"/>
    </source>
</evidence>
<dbReference type="SUPFAM" id="SSF52047">
    <property type="entry name" value="RNI-like"/>
    <property type="match status" value="1"/>
</dbReference>
<evidence type="ECO:0000313" key="2">
    <source>
        <dbReference type="Proteomes" id="UP000703269"/>
    </source>
</evidence>
<comment type="caution">
    <text evidence="1">The sequence shown here is derived from an EMBL/GenBank/DDBJ whole genome shotgun (WGS) entry which is preliminary data.</text>
</comment>
<dbReference type="Gene3D" id="3.80.10.10">
    <property type="entry name" value="Ribonuclease Inhibitor"/>
    <property type="match status" value="1"/>
</dbReference>
<dbReference type="OrthoDB" id="2757320at2759"/>
<accession>A0A9P3GM52</accession>
<evidence type="ECO:0000313" key="1">
    <source>
        <dbReference type="EMBL" id="GJE97478.1"/>
    </source>
</evidence>
<dbReference type="Proteomes" id="UP000703269">
    <property type="component" value="Unassembled WGS sequence"/>
</dbReference>